<keyword evidence="2" id="KW-1185">Reference proteome</keyword>
<reference evidence="1 2" key="1">
    <citation type="submission" date="2015-09" db="EMBL/GenBank/DDBJ databases">
        <authorList>
            <person name="Jackson K.R."/>
            <person name="Lunt B.L."/>
            <person name="Fisher J.N.B."/>
            <person name="Gardner A.V."/>
            <person name="Bailey M.E."/>
            <person name="Deus L.M."/>
            <person name="Earl A.S."/>
            <person name="Gibby P.D."/>
            <person name="Hartmann K.A."/>
            <person name="Liu J.E."/>
            <person name="Manci A.M."/>
            <person name="Nielsen D.A."/>
            <person name="Solomon M.B."/>
            <person name="Breakwell D.P."/>
            <person name="Burnett S.H."/>
            <person name="Grose J.H."/>
        </authorList>
    </citation>
    <scope>NUCLEOTIDE SEQUENCE [LARGE SCALE GENOMIC DNA]</scope>
    <source>
        <strain evidence="1 2">CECT 7799</strain>
    </source>
</reference>
<sequence length="265" mass="28621">MGEEGRGVGRAALHEAGPQRVVILGRDGRKLAQFGVGIVVAGQRRERHARLVQSGGILLQPVGPVAPPAENARDHEARPRGAGIEMHVHRHRMAQMHEARQPGLGRILHRGTGRRQGGEFGIGRGDDDEFGRALPRIDGFAVIDGAGLCGEQVHGGLPSSAPCARRGRGVQGGAARPICRGMAKIPSPCIDVCKFRRTGPEGAHHCIACSMTKPQKRAFKLVKAPGPRAALVRLIALQQEVMGRYDHWRPAYLKRCRKKDVTPPL</sequence>
<proteinExistence type="predicted"/>
<dbReference type="STRING" id="313367.JSE7799_02461"/>
<accession>A0A0M7BCV1</accession>
<dbReference type="Proteomes" id="UP000049455">
    <property type="component" value="Unassembled WGS sequence"/>
</dbReference>
<evidence type="ECO:0000313" key="1">
    <source>
        <dbReference type="EMBL" id="CUH39733.1"/>
    </source>
</evidence>
<dbReference type="EMBL" id="CYPR01000162">
    <property type="protein sequence ID" value="CUH39733.1"/>
    <property type="molecule type" value="Genomic_DNA"/>
</dbReference>
<protein>
    <submittedName>
        <fullName evidence="1">Uncharacterized protein</fullName>
    </submittedName>
</protein>
<dbReference type="AlphaFoldDB" id="A0A0M7BCV1"/>
<organism evidence="1 2">
    <name type="scientific">Jannaschia seosinensis</name>
    <dbReference type="NCBI Taxonomy" id="313367"/>
    <lineage>
        <taxon>Bacteria</taxon>
        <taxon>Pseudomonadati</taxon>
        <taxon>Pseudomonadota</taxon>
        <taxon>Alphaproteobacteria</taxon>
        <taxon>Rhodobacterales</taxon>
        <taxon>Roseobacteraceae</taxon>
        <taxon>Jannaschia</taxon>
    </lineage>
</organism>
<name>A0A0M7BCV1_9RHOB</name>
<evidence type="ECO:0000313" key="2">
    <source>
        <dbReference type="Proteomes" id="UP000049455"/>
    </source>
</evidence>
<gene>
    <name evidence="1" type="ORF">JSE7799_02461</name>
</gene>